<dbReference type="Proteomes" id="UP000799767">
    <property type="component" value="Unassembled WGS sequence"/>
</dbReference>
<keyword evidence="3" id="KW-1185">Reference proteome</keyword>
<dbReference type="GeneID" id="54471090"/>
<dbReference type="AlphaFoldDB" id="A0A6A6PL30"/>
<organism evidence="2 3">
    <name type="scientific">Neohortaea acidophila</name>
    <dbReference type="NCBI Taxonomy" id="245834"/>
    <lineage>
        <taxon>Eukaryota</taxon>
        <taxon>Fungi</taxon>
        <taxon>Dikarya</taxon>
        <taxon>Ascomycota</taxon>
        <taxon>Pezizomycotina</taxon>
        <taxon>Dothideomycetes</taxon>
        <taxon>Dothideomycetidae</taxon>
        <taxon>Mycosphaerellales</taxon>
        <taxon>Teratosphaeriaceae</taxon>
        <taxon>Neohortaea</taxon>
    </lineage>
</organism>
<sequence>MIPPDGVHPVPRPCPAWPRAGENQGGSHFLIVRRSSSLSCPLFPLGVREWRVLARWPAPHFAPARPAASAIPARQWPATLLHPLFPPSSIPHSALLSFGEAALAYCILPPPCHLPRHTTRPPPLDCTHRPPRARAVGATSTSAAQPRLLCHTFPLRALASASHARIRCAVCLRLPVHSLTTATATAAPPHTPPTRLRLGSPPPSQLALCSIPAIA</sequence>
<reference evidence="2" key="1">
    <citation type="journal article" date="2020" name="Stud. Mycol.">
        <title>101 Dothideomycetes genomes: a test case for predicting lifestyles and emergence of pathogens.</title>
        <authorList>
            <person name="Haridas S."/>
            <person name="Albert R."/>
            <person name="Binder M."/>
            <person name="Bloem J."/>
            <person name="Labutti K."/>
            <person name="Salamov A."/>
            <person name="Andreopoulos B."/>
            <person name="Baker S."/>
            <person name="Barry K."/>
            <person name="Bills G."/>
            <person name="Bluhm B."/>
            <person name="Cannon C."/>
            <person name="Castanera R."/>
            <person name="Culley D."/>
            <person name="Daum C."/>
            <person name="Ezra D."/>
            <person name="Gonzalez J."/>
            <person name="Henrissat B."/>
            <person name="Kuo A."/>
            <person name="Liang C."/>
            <person name="Lipzen A."/>
            <person name="Lutzoni F."/>
            <person name="Magnuson J."/>
            <person name="Mondo S."/>
            <person name="Nolan M."/>
            <person name="Ohm R."/>
            <person name="Pangilinan J."/>
            <person name="Park H.-J."/>
            <person name="Ramirez L."/>
            <person name="Alfaro M."/>
            <person name="Sun H."/>
            <person name="Tritt A."/>
            <person name="Yoshinaga Y."/>
            <person name="Zwiers L.-H."/>
            <person name="Turgeon B."/>
            <person name="Goodwin S."/>
            <person name="Spatafora J."/>
            <person name="Crous P."/>
            <person name="Grigoriev I."/>
        </authorList>
    </citation>
    <scope>NUCLEOTIDE SEQUENCE</scope>
    <source>
        <strain evidence="2">CBS 113389</strain>
    </source>
</reference>
<gene>
    <name evidence="2" type="ORF">BDY17DRAFT_200049</name>
</gene>
<proteinExistence type="predicted"/>
<protein>
    <submittedName>
        <fullName evidence="2">Uncharacterized protein</fullName>
    </submittedName>
</protein>
<dbReference type="EMBL" id="MU001639">
    <property type="protein sequence ID" value="KAF2480770.1"/>
    <property type="molecule type" value="Genomic_DNA"/>
</dbReference>
<feature type="region of interest" description="Disordered" evidence="1">
    <location>
        <begin position="183"/>
        <end position="203"/>
    </location>
</feature>
<evidence type="ECO:0000313" key="3">
    <source>
        <dbReference type="Proteomes" id="UP000799767"/>
    </source>
</evidence>
<evidence type="ECO:0000256" key="1">
    <source>
        <dbReference type="SAM" id="MobiDB-lite"/>
    </source>
</evidence>
<accession>A0A6A6PL30</accession>
<dbReference type="RefSeq" id="XP_033587340.1">
    <property type="nucleotide sequence ID" value="XM_033730088.1"/>
</dbReference>
<name>A0A6A6PL30_9PEZI</name>
<evidence type="ECO:0000313" key="2">
    <source>
        <dbReference type="EMBL" id="KAF2480770.1"/>
    </source>
</evidence>